<dbReference type="InterPro" id="IPR002347">
    <property type="entry name" value="SDR_fam"/>
</dbReference>
<dbReference type="PRINTS" id="PR00081">
    <property type="entry name" value="GDHRDH"/>
</dbReference>
<dbReference type="EMBL" id="CP002903">
    <property type="protein sequence ID" value="AEJ60331.1"/>
    <property type="molecule type" value="Genomic_DNA"/>
</dbReference>
<evidence type="ECO:0000256" key="1">
    <source>
        <dbReference type="ARBA" id="ARBA00006484"/>
    </source>
</evidence>
<dbReference type="InterPro" id="IPR036291">
    <property type="entry name" value="NAD(P)-bd_dom_sf"/>
</dbReference>
<proteinExistence type="inferred from homology"/>
<evidence type="ECO:0000313" key="3">
    <source>
        <dbReference type="EMBL" id="AEJ60331.1"/>
    </source>
</evidence>
<dbReference type="Pfam" id="PF00106">
    <property type="entry name" value="adh_short"/>
    <property type="match status" value="1"/>
</dbReference>
<keyword evidence="4" id="KW-1185">Reference proteome</keyword>
<dbReference type="STRING" id="869211.Spith_0044"/>
<dbReference type="SUPFAM" id="SSF51735">
    <property type="entry name" value="NAD(P)-binding Rossmann-fold domains"/>
    <property type="match status" value="1"/>
</dbReference>
<accession>G0GBH2</accession>
<dbReference type="Gene3D" id="3.40.50.720">
    <property type="entry name" value="NAD(P)-binding Rossmann-like Domain"/>
    <property type="match status" value="1"/>
</dbReference>
<gene>
    <name evidence="3" type="ordered locus">Spith_0044</name>
</gene>
<dbReference type="HOGENOM" id="CLU_010194_1_2_12"/>
<dbReference type="GO" id="GO:0016491">
    <property type="term" value="F:oxidoreductase activity"/>
    <property type="evidence" value="ECO:0007669"/>
    <property type="project" value="UniProtKB-KW"/>
</dbReference>
<evidence type="ECO:0000256" key="2">
    <source>
        <dbReference type="ARBA" id="ARBA00023002"/>
    </source>
</evidence>
<dbReference type="RefSeq" id="WP_014623738.1">
    <property type="nucleotide sequence ID" value="NC_017583.1"/>
</dbReference>
<comment type="similarity">
    <text evidence="1">Belongs to the short-chain dehydrogenases/reductases (SDR) family.</text>
</comment>
<reference evidence="3 4" key="1">
    <citation type="submission" date="2011-06" db="EMBL/GenBank/DDBJ databases">
        <title>The complete genome of Spirochaeta thermophila DSM 6578.</title>
        <authorList>
            <consortium name="US DOE Joint Genome Institute (JGI-PGF)"/>
            <person name="Lucas S."/>
            <person name="Lapidus A."/>
            <person name="Bruce D."/>
            <person name="Goodwin L."/>
            <person name="Pitluck S."/>
            <person name="Peters L."/>
            <person name="Kyrpides N."/>
            <person name="Mavromatis K."/>
            <person name="Ivanova N."/>
            <person name="Mikailova N."/>
            <person name="Pagani I."/>
            <person name="Chertkov O."/>
            <person name="Detter J.C."/>
            <person name="Tapia R."/>
            <person name="Han C."/>
            <person name="Land M."/>
            <person name="Hauser L."/>
            <person name="Markowitz V."/>
            <person name="Cheng J.-F."/>
            <person name="Hugenholtz P."/>
            <person name="Woyke T."/>
            <person name="Wu D."/>
            <person name="Spring S."/>
            <person name="Merkhoffer B."/>
            <person name="Schneider S."/>
            <person name="Klenk H.-P."/>
            <person name="Eisen J.A."/>
        </authorList>
    </citation>
    <scope>NUCLEOTIDE SEQUENCE [LARGE SCALE GENOMIC DNA]</scope>
    <source>
        <strain evidence="4">ATCC 700085 / DSM 6578 / Z-1203</strain>
    </source>
</reference>
<evidence type="ECO:0000313" key="4">
    <source>
        <dbReference type="Proteomes" id="UP000007254"/>
    </source>
</evidence>
<dbReference type="InterPro" id="IPR051122">
    <property type="entry name" value="SDR_DHRS6-like"/>
</dbReference>
<keyword evidence="2" id="KW-0560">Oxidoreductase</keyword>
<organism evidence="3 4">
    <name type="scientific">Winmispira thermophila (strain ATCC 700085 / DSM 6578 / Z-1203)</name>
    <name type="common">Spirochaeta thermophila</name>
    <dbReference type="NCBI Taxonomy" id="869211"/>
    <lineage>
        <taxon>Bacteria</taxon>
        <taxon>Pseudomonadati</taxon>
        <taxon>Spirochaetota</taxon>
        <taxon>Spirochaetia</taxon>
        <taxon>Winmispirales</taxon>
        <taxon>Winmispiraceae</taxon>
        <taxon>Winmispira</taxon>
    </lineage>
</organism>
<dbReference type="PANTHER" id="PTHR43477:SF1">
    <property type="entry name" value="DIHYDROANTICAPSIN 7-DEHYDROGENASE"/>
    <property type="match status" value="1"/>
</dbReference>
<name>G0GBH2_WINT7</name>
<protein>
    <submittedName>
        <fullName evidence="3">Short-chain dehydrogenase/reductase SDR</fullName>
    </submittedName>
</protein>
<dbReference type="KEGG" id="stq:Spith_0044"/>
<dbReference type="CDD" id="cd05233">
    <property type="entry name" value="SDR_c"/>
    <property type="match status" value="1"/>
</dbReference>
<dbReference type="Proteomes" id="UP000007254">
    <property type="component" value="Chromosome"/>
</dbReference>
<sequence>MRKDRKDLGGKRALVVGGSGGIGRGVSLMLAEEGASVVVHGGHDEARLEETRALCARTAEQVDGFLCPFDQREVFLREVASRLPFDIVVWCAGPVEYVGLGQASLEVWERMVRGNLVLPGAVVGMVAGLMAERGHGRIVLFGGPGSDALRGYTSITPYAAAKAGLGVLAKSVAVVYGSSNVACNVICPGVVFTEYTSREERERWRKVPEARIASSEEVVDLVRYLVKMPTPLVNGAVISADKGLRL</sequence>
<dbReference type="AlphaFoldDB" id="G0GBH2"/>
<dbReference type="PANTHER" id="PTHR43477">
    <property type="entry name" value="DIHYDROANTICAPSIN 7-DEHYDROGENASE"/>
    <property type="match status" value="1"/>
</dbReference>